<dbReference type="SUPFAM" id="SSF53474">
    <property type="entry name" value="alpha/beta-Hydrolases"/>
    <property type="match status" value="1"/>
</dbReference>
<evidence type="ECO:0000313" key="3">
    <source>
        <dbReference type="WBParaSite" id="HCON_00074730-00001"/>
    </source>
</evidence>
<dbReference type="Pfam" id="PF22749">
    <property type="entry name" value="Arb2"/>
    <property type="match status" value="1"/>
</dbReference>
<proteinExistence type="predicted"/>
<dbReference type="GO" id="GO:0031048">
    <property type="term" value="P:regulatory ncRNA-mediated heterochromatin formation"/>
    <property type="evidence" value="ECO:0007669"/>
    <property type="project" value="TreeGrafter"/>
</dbReference>
<protein>
    <submittedName>
        <fullName evidence="3">DUF2920 family protein</fullName>
    </submittedName>
</protein>
<sequence>MATLKDLGYAFNGNGELRKLKDGSRFVFTNQEDYVRIGDAMTKELYGILESQCGLEKIDIPIRIGNDQGDSMECKGFVYVSPGFQSKQTVTLIIHGSGAVRPGQWSRRLILNESLETGSQIPYIQRALKNGWGVVVCSTNTDEQIHNYACQHLCAVYEKLLKDSQIERFFVIAHSRGGPDFANAFLNFQQDRRFTVVCLTDSVDIQLPPSGYAVPPIGGPIFINWKANSNFQQTALSDGEILNWFSRVHHIYAGTTEHERSSHAAINSVFHILENWHDANDLPKLLAEASGLTSAGVTEA</sequence>
<dbReference type="PANTHER" id="PTHR21357:SF4">
    <property type="entry name" value="FAM172 FAMILY PROTEIN HOMOLOG CG10038"/>
    <property type="match status" value="1"/>
</dbReference>
<evidence type="ECO:0000313" key="2">
    <source>
        <dbReference type="Proteomes" id="UP000025227"/>
    </source>
</evidence>
<keyword evidence="2" id="KW-1185">Reference proteome</keyword>
<dbReference type="Proteomes" id="UP000025227">
    <property type="component" value="Unplaced"/>
</dbReference>
<reference evidence="3" key="1">
    <citation type="submission" date="2020-12" db="UniProtKB">
        <authorList>
            <consortium name="WormBaseParasite"/>
        </authorList>
    </citation>
    <scope>IDENTIFICATION</scope>
    <source>
        <strain evidence="3">MHco3</strain>
    </source>
</reference>
<evidence type="ECO:0000259" key="1">
    <source>
        <dbReference type="Pfam" id="PF22749"/>
    </source>
</evidence>
<accession>A0A7I4YCG4</accession>
<dbReference type="OMA" id="LAFVELX"/>
<dbReference type="OrthoDB" id="421951at2759"/>
<dbReference type="GO" id="GO:0035197">
    <property type="term" value="F:siRNA binding"/>
    <property type="evidence" value="ECO:0007669"/>
    <property type="project" value="TreeGrafter"/>
</dbReference>
<dbReference type="InterPro" id="IPR053858">
    <property type="entry name" value="Arb2_dom"/>
</dbReference>
<dbReference type="PANTHER" id="PTHR21357">
    <property type="entry name" value="FAM172 FAMILY PROTEIN HOMOLOG CG10038"/>
    <property type="match status" value="1"/>
</dbReference>
<feature type="domain" description="Arb2" evidence="1">
    <location>
        <begin position="3"/>
        <end position="140"/>
    </location>
</feature>
<dbReference type="InterPro" id="IPR029058">
    <property type="entry name" value="AB_hydrolase_fold"/>
</dbReference>
<dbReference type="InterPro" id="IPR048263">
    <property type="entry name" value="Arb2"/>
</dbReference>
<dbReference type="WBParaSite" id="HCON_00074730-00001">
    <property type="protein sequence ID" value="HCON_00074730-00001"/>
    <property type="gene ID" value="HCON_00074730"/>
</dbReference>
<name>A0A7I4YCG4_HAECO</name>
<organism evidence="2 3">
    <name type="scientific">Haemonchus contortus</name>
    <name type="common">Barber pole worm</name>
    <dbReference type="NCBI Taxonomy" id="6289"/>
    <lineage>
        <taxon>Eukaryota</taxon>
        <taxon>Metazoa</taxon>
        <taxon>Ecdysozoa</taxon>
        <taxon>Nematoda</taxon>
        <taxon>Chromadorea</taxon>
        <taxon>Rhabditida</taxon>
        <taxon>Rhabditina</taxon>
        <taxon>Rhabditomorpha</taxon>
        <taxon>Strongyloidea</taxon>
        <taxon>Trichostrongylidae</taxon>
        <taxon>Haemonchus</taxon>
    </lineage>
</organism>
<dbReference type="AlphaFoldDB" id="A0A7I4YCG4"/>
<dbReference type="GO" id="GO:0005634">
    <property type="term" value="C:nucleus"/>
    <property type="evidence" value="ECO:0007669"/>
    <property type="project" value="TreeGrafter"/>
</dbReference>